<comment type="caution">
    <text evidence="2">The sequence shown here is derived from an EMBL/GenBank/DDBJ whole genome shotgun (WGS) entry which is preliminary data.</text>
</comment>
<accession>A0A8X7SHM7</accession>
<keyword evidence="3" id="KW-1185">Reference proteome</keyword>
<organism evidence="2 3">
    <name type="scientific">Brassica carinata</name>
    <name type="common">Ethiopian mustard</name>
    <name type="synonym">Abyssinian cabbage</name>
    <dbReference type="NCBI Taxonomy" id="52824"/>
    <lineage>
        <taxon>Eukaryota</taxon>
        <taxon>Viridiplantae</taxon>
        <taxon>Streptophyta</taxon>
        <taxon>Embryophyta</taxon>
        <taxon>Tracheophyta</taxon>
        <taxon>Spermatophyta</taxon>
        <taxon>Magnoliopsida</taxon>
        <taxon>eudicotyledons</taxon>
        <taxon>Gunneridae</taxon>
        <taxon>Pentapetalae</taxon>
        <taxon>rosids</taxon>
        <taxon>malvids</taxon>
        <taxon>Brassicales</taxon>
        <taxon>Brassicaceae</taxon>
        <taxon>Brassiceae</taxon>
        <taxon>Brassica</taxon>
    </lineage>
</organism>
<evidence type="ECO:0000313" key="2">
    <source>
        <dbReference type="EMBL" id="KAG2307283.1"/>
    </source>
</evidence>
<gene>
    <name evidence="2" type="ORF">Bca52824_027031</name>
</gene>
<feature type="region of interest" description="Disordered" evidence="1">
    <location>
        <begin position="1"/>
        <end position="28"/>
    </location>
</feature>
<evidence type="ECO:0000256" key="1">
    <source>
        <dbReference type="SAM" id="MobiDB-lite"/>
    </source>
</evidence>
<feature type="compositionally biased region" description="Basic and acidic residues" evidence="1">
    <location>
        <begin position="1"/>
        <end position="11"/>
    </location>
</feature>
<dbReference type="EMBL" id="JAAMPC010000006">
    <property type="protein sequence ID" value="KAG2307283.1"/>
    <property type="molecule type" value="Genomic_DNA"/>
</dbReference>
<sequence>MEYKVQKESYGKRKAKKDQAYNNSSKSQNTNGVACIEVLSKDYFHVYMKELEESLNNGFIKLSSEISSLRAKLNHLDKNFESNGKKDPKTIESTDSSVEILSVTLSKTNDEKTMKKIKKYGMLLDTSEGIGRHKQVVKSDYPFAVVDQGKREAE</sequence>
<name>A0A8X7SHM7_BRACI</name>
<reference evidence="2 3" key="1">
    <citation type="submission" date="2020-02" db="EMBL/GenBank/DDBJ databases">
        <authorList>
            <person name="Ma Q."/>
            <person name="Huang Y."/>
            <person name="Song X."/>
            <person name="Pei D."/>
        </authorList>
    </citation>
    <scope>NUCLEOTIDE SEQUENCE [LARGE SCALE GENOMIC DNA]</scope>
    <source>
        <strain evidence="2">Sxm20200214</strain>
        <tissue evidence="2">Leaf</tissue>
    </source>
</reference>
<proteinExistence type="predicted"/>
<dbReference type="AlphaFoldDB" id="A0A8X7SHM7"/>
<dbReference type="Proteomes" id="UP000886595">
    <property type="component" value="Unassembled WGS sequence"/>
</dbReference>
<evidence type="ECO:0000313" key="3">
    <source>
        <dbReference type="Proteomes" id="UP000886595"/>
    </source>
</evidence>
<protein>
    <submittedName>
        <fullName evidence="2">Uncharacterized protein</fullName>
    </submittedName>
</protein>